<dbReference type="GO" id="GO:0051604">
    <property type="term" value="P:protein maturation"/>
    <property type="evidence" value="ECO:0007669"/>
    <property type="project" value="InterPro"/>
</dbReference>
<comment type="function">
    <text evidence="4">Involved in the maturation of [NiFe] hydrogenases. Required for nickel insertion into the metal center of the hydrogenase.</text>
</comment>
<keyword evidence="3 4" id="KW-0862">Zinc</keyword>
<dbReference type="GO" id="GO:0016151">
    <property type="term" value="F:nickel cation binding"/>
    <property type="evidence" value="ECO:0007669"/>
    <property type="project" value="UniProtKB-UniRule"/>
</dbReference>
<comment type="similarity">
    <text evidence="4">Belongs to the HypA/HybF family.</text>
</comment>
<dbReference type="InterPro" id="IPR000688">
    <property type="entry name" value="HypA/HybF"/>
</dbReference>
<dbReference type="GO" id="GO:0008270">
    <property type="term" value="F:zinc ion binding"/>
    <property type="evidence" value="ECO:0007669"/>
    <property type="project" value="UniProtKB-UniRule"/>
</dbReference>
<sequence length="113" mass="12409">MHELSLCRALIDQLQQQAAVSGFSRVTQIWLEVGVLAAVVPEAMQFGFEAASHGTLAQGAQLHIIRLPAEAYCRACGVKTDIQQRYQPCPHCGEFQLEVVSGETLSVRELEVE</sequence>
<dbReference type="RefSeq" id="WP_106592994.1">
    <property type="nucleotide sequence ID" value="NZ_PYGI01000024.1"/>
</dbReference>
<feature type="binding site" evidence="4">
    <location>
        <position position="76"/>
    </location>
    <ligand>
        <name>Zn(2+)</name>
        <dbReference type="ChEBI" id="CHEBI:29105"/>
    </ligand>
</feature>
<proteinExistence type="inferred from homology"/>
<dbReference type="Gene3D" id="3.30.2320.80">
    <property type="match status" value="1"/>
</dbReference>
<dbReference type="GO" id="GO:0016530">
    <property type="term" value="F:metallochaperone activity"/>
    <property type="evidence" value="ECO:0007669"/>
    <property type="project" value="UniProtKB-ARBA"/>
</dbReference>
<dbReference type="Pfam" id="PF01155">
    <property type="entry name" value="HypA"/>
    <property type="match status" value="1"/>
</dbReference>
<dbReference type="OrthoDB" id="288014at2"/>
<evidence type="ECO:0000256" key="4">
    <source>
        <dbReference type="HAMAP-Rule" id="MF_00213"/>
    </source>
</evidence>
<feature type="binding site" evidence="4">
    <location>
        <position position="92"/>
    </location>
    <ligand>
        <name>Zn(2+)</name>
        <dbReference type="ChEBI" id="CHEBI:29105"/>
    </ligand>
</feature>
<protein>
    <recommendedName>
        <fullName evidence="4">Hydrogenase maturation factor HypA</fullName>
    </recommendedName>
</protein>
<feature type="binding site" evidence="4">
    <location>
        <position position="89"/>
    </location>
    <ligand>
        <name>Zn(2+)</name>
        <dbReference type="ChEBI" id="CHEBI:29105"/>
    </ligand>
</feature>
<dbReference type="PANTHER" id="PTHR34535">
    <property type="entry name" value="HYDROGENASE MATURATION FACTOR HYPA"/>
    <property type="match status" value="1"/>
</dbReference>
<dbReference type="PANTHER" id="PTHR34535:SF3">
    <property type="entry name" value="HYDROGENASE MATURATION FACTOR HYPA"/>
    <property type="match status" value="1"/>
</dbReference>
<dbReference type="EMBL" id="PYGI01000024">
    <property type="protein sequence ID" value="PSL10964.1"/>
    <property type="molecule type" value="Genomic_DNA"/>
</dbReference>
<dbReference type="HAMAP" id="MF_00213">
    <property type="entry name" value="HypA_HybF"/>
    <property type="match status" value="1"/>
</dbReference>
<accession>A0A2P8ENC4</accession>
<reference evidence="5 6" key="1">
    <citation type="submission" date="2018-03" db="EMBL/GenBank/DDBJ databases">
        <title>Genomic Encyclopedia of Archaeal and Bacterial Type Strains, Phase II (KMG-II): from individual species to whole genera.</title>
        <authorList>
            <person name="Goeker M."/>
        </authorList>
    </citation>
    <scope>NUCLEOTIDE SEQUENCE [LARGE SCALE GENOMIC DNA]</scope>
    <source>
        <strain evidence="5 6">DSM 17586</strain>
    </source>
</reference>
<keyword evidence="1 4" id="KW-0533">Nickel</keyword>
<evidence type="ECO:0000313" key="6">
    <source>
        <dbReference type="Proteomes" id="UP000242133"/>
    </source>
</evidence>
<evidence type="ECO:0000313" key="5">
    <source>
        <dbReference type="EMBL" id="PSL10964.1"/>
    </source>
</evidence>
<keyword evidence="2 4" id="KW-0479">Metal-binding</keyword>
<feature type="binding site" evidence="4">
    <location>
        <position position="73"/>
    </location>
    <ligand>
        <name>Zn(2+)</name>
        <dbReference type="ChEBI" id="CHEBI:29105"/>
    </ligand>
</feature>
<dbReference type="NCBIfam" id="TIGR00100">
    <property type="entry name" value="hypA"/>
    <property type="match status" value="1"/>
</dbReference>
<evidence type="ECO:0000256" key="2">
    <source>
        <dbReference type="ARBA" id="ARBA00022723"/>
    </source>
</evidence>
<feature type="binding site" evidence="4">
    <location>
        <position position="2"/>
    </location>
    <ligand>
        <name>Ni(2+)</name>
        <dbReference type="ChEBI" id="CHEBI:49786"/>
    </ligand>
</feature>
<dbReference type="AlphaFoldDB" id="A0A2P8ENC4"/>
<comment type="caution">
    <text evidence="5">The sequence shown here is derived from an EMBL/GenBank/DDBJ whole genome shotgun (WGS) entry which is preliminary data.</text>
</comment>
<organism evidence="5 6">
    <name type="scientific">Marinobacterium halophilum</name>
    <dbReference type="NCBI Taxonomy" id="267374"/>
    <lineage>
        <taxon>Bacteria</taxon>
        <taxon>Pseudomonadati</taxon>
        <taxon>Pseudomonadota</taxon>
        <taxon>Gammaproteobacteria</taxon>
        <taxon>Oceanospirillales</taxon>
        <taxon>Oceanospirillaceae</taxon>
        <taxon>Marinobacterium</taxon>
    </lineage>
</organism>
<name>A0A2P8ENC4_9GAMM</name>
<dbReference type="Proteomes" id="UP000242133">
    <property type="component" value="Unassembled WGS sequence"/>
</dbReference>
<dbReference type="FunFam" id="3.30.2320.80:FF:000001">
    <property type="entry name" value="Hydrogenase maturation factor HypA"/>
    <property type="match status" value="1"/>
</dbReference>
<evidence type="ECO:0000256" key="1">
    <source>
        <dbReference type="ARBA" id="ARBA00022596"/>
    </source>
</evidence>
<keyword evidence="6" id="KW-1185">Reference proteome</keyword>
<evidence type="ECO:0000256" key="3">
    <source>
        <dbReference type="ARBA" id="ARBA00022833"/>
    </source>
</evidence>
<dbReference type="PIRSF" id="PIRSF004761">
    <property type="entry name" value="Hydrgn_mat_HypA"/>
    <property type="match status" value="1"/>
</dbReference>
<gene>
    <name evidence="4" type="primary">hypA</name>
    <name evidence="5" type="ORF">CLV44_12444</name>
</gene>